<dbReference type="GO" id="GO:0005739">
    <property type="term" value="C:mitochondrion"/>
    <property type="evidence" value="ECO:0007669"/>
    <property type="project" value="TreeGrafter"/>
</dbReference>
<dbReference type="Gene3D" id="3.40.50.10420">
    <property type="entry name" value="NagB/RpiA/CoA transferase-like"/>
    <property type="match status" value="1"/>
</dbReference>
<evidence type="ECO:0000256" key="3">
    <source>
        <dbReference type="ARBA" id="ARBA00022840"/>
    </source>
</evidence>
<dbReference type="SUPFAM" id="SSF100950">
    <property type="entry name" value="NagB/RpiA/CoA transferase-like"/>
    <property type="match status" value="1"/>
</dbReference>
<dbReference type="InterPro" id="IPR024185">
    <property type="entry name" value="FTHF_cligase-like_sf"/>
</dbReference>
<protein>
    <recommendedName>
        <fullName evidence="5">5-formyltetrahydrofolate cyclo-ligase</fullName>
        <ecNumber evidence="5">6.3.3.2</ecNumber>
    </recommendedName>
</protein>
<evidence type="ECO:0000256" key="2">
    <source>
        <dbReference type="ARBA" id="ARBA00022741"/>
    </source>
</evidence>
<dbReference type="EC" id="6.3.3.2" evidence="5"/>
<dbReference type="GO" id="GO:0009396">
    <property type="term" value="P:folic acid-containing compound biosynthetic process"/>
    <property type="evidence" value="ECO:0007669"/>
    <property type="project" value="TreeGrafter"/>
</dbReference>
<dbReference type="GeneID" id="66061852"/>
<keyword evidence="2" id="KW-0547">Nucleotide-binding</keyword>
<reference evidence="6" key="1">
    <citation type="submission" date="2020-03" db="EMBL/GenBank/DDBJ databases">
        <title>A mixture of massive structural variations and highly conserved coding sequences in Ustilaginoidea virens genome.</title>
        <authorList>
            <person name="Zhang K."/>
            <person name="Zhao Z."/>
            <person name="Zhang Z."/>
            <person name="Li Y."/>
            <person name="Hsiang T."/>
            <person name="Sun W."/>
        </authorList>
    </citation>
    <scope>NUCLEOTIDE SEQUENCE</scope>
    <source>
        <strain evidence="6">UV-8b</strain>
    </source>
</reference>
<dbReference type="GO" id="GO:0030272">
    <property type="term" value="F:5-formyltetrahydrofolate cyclo-ligase activity"/>
    <property type="evidence" value="ECO:0007669"/>
    <property type="project" value="UniProtKB-EC"/>
</dbReference>
<dbReference type="KEGG" id="uvi:66061852"/>
<name>A0A8E5ME10_USTVR</name>
<dbReference type="GO" id="GO:0035999">
    <property type="term" value="P:tetrahydrofolate interconversion"/>
    <property type="evidence" value="ECO:0007669"/>
    <property type="project" value="TreeGrafter"/>
</dbReference>
<proteinExistence type="inferred from homology"/>
<sequence length="254" mass="28019">MASPSASAKQRLRNLVRQRLSSIPADSVAAQSRKIFDTLKNFKPYLEARRISIYLSMPSGEIQTDAIVRHALTLGKQVFVPYLHNSPPGMPDTPPRVMDMVRLKDVRDYESLQLDRWGIPSIDPASVHARQRILGGPDEHQPPQACLDLILLPGVAFDFDESGAVRRLGHGKGFYDFFMNRYLAESSSSRGANAAKPVLLYALALTEQLLSGEPGEQVPMAQHDRRLHGLVLGDGQVKESSGTMTPDSLYRAAS</sequence>
<gene>
    <name evidence="6" type="ORF">UV8b_01074</name>
</gene>
<evidence type="ECO:0000256" key="1">
    <source>
        <dbReference type="ARBA" id="ARBA00010638"/>
    </source>
</evidence>
<evidence type="ECO:0000313" key="7">
    <source>
        <dbReference type="Proteomes" id="UP000027002"/>
    </source>
</evidence>
<accession>A0A8E5ME10</accession>
<dbReference type="PANTHER" id="PTHR23407:SF1">
    <property type="entry name" value="5-FORMYLTETRAHYDROFOLATE CYCLO-LIGASE"/>
    <property type="match status" value="1"/>
</dbReference>
<evidence type="ECO:0000313" key="6">
    <source>
        <dbReference type="EMBL" id="QUC16833.1"/>
    </source>
</evidence>
<dbReference type="InterPro" id="IPR002698">
    <property type="entry name" value="FTHF_cligase"/>
</dbReference>
<evidence type="ECO:0000256" key="5">
    <source>
        <dbReference type="ARBA" id="ARBA00038966"/>
    </source>
</evidence>
<dbReference type="Pfam" id="PF01812">
    <property type="entry name" value="5-FTHF_cyc-lig"/>
    <property type="match status" value="1"/>
</dbReference>
<dbReference type="InterPro" id="IPR037171">
    <property type="entry name" value="NagB/RpiA_transferase-like"/>
</dbReference>
<keyword evidence="3" id="KW-0067">ATP-binding</keyword>
<organism evidence="6 7">
    <name type="scientific">Ustilaginoidea virens</name>
    <name type="common">Rice false smut fungus</name>
    <name type="synonym">Villosiclava virens</name>
    <dbReference type="NCBI Taxonomy" id="1159556"/>
    <lineage>
        <taxon>Eukaryota</taxon>
        <taxon>Fungi</taxon>
        <taxon>Dikarya</taxon>
        <taxon>Ascomycota</taxon>
        <taxon>Pezizomycotina</taxon>
        <taxon>Sordariomycetes</taxon>
        <taxon>Hypocreomycetidae</taxon>
        <taxon>Hypocreales</taxon>
        <taxon>Clavicipitaceae</taxon>
        <taxon>Ustilaginoidea</taxon>
    </lineage>
</organism>
<evidence type="ECO:0000256" key="4">
    <source>
        <dbReference type="ARBA" id="ARBA00036539"/>
    </source>
</evidence>
<keyword evidence="7" id="KW-1185">Reference proteome</keyword>
<dbReference type="RefSeq" id="XP_042994506.1">
    <property type="nucleotide sequence ID" value="XM_043138572.1"/>
</dbReference>
<dbReference type="GO" id="GO:0005524">
    <property type="term" value="F:ATP binding"/>
    <property type="evidence" value="ECO:0007669"/>
    <property type="project" value="UniProtKB-KW"/>
</dbReference>
<dbReference type="OrthoDB" id="2015992at2759"/>
<dbReference type="EMBL" id="CP072753">
    <property type="protein sequence ID" value="QUC16833.1"/>
    <property type="molecule type" value="Genomic_DNA"/>
</dbReference>
<dbReference type="Proteomes" id="UP000027002">
    <property type="component" value="Chromosome 1"/>
</dbReference>
<comment type="catalytic activity">
    <reaction evidence="4">
        <text>(6S)-5-formyl-5,6,7,8-tetrahydrofolate + ATP = (6R)-5,10-methenyltetrahydrofolate + ADP + phosphate</text>
        <dbReference type="Rhea" id="RHEA:10488"/>
        <dbReference type="ChEBI" id="CHEBI:30616"/>
        <dbReference type="ChEBI" id="CHEBI:43474"/>
        <dbReference type="ChEBI" id="CHEBI:57455"/>
        <dbReference type="ChEBI" id="CHEBI:57457"/>
        <dbReference type="ChEBI" id="CHEBI:456216"/>
        <dbReference type="EC" id="6.3.3.2"/>
    </reaction>
</comment>
<dbReference type="PANTHER" id="PTHR23407">
    <property type="entry name" value="ATPASE INHIBITOR/5-FORMYLTETRAHYDROFOLATE CYCLO-LIGASE"/>
    <property type="match status" value="1"/>
</dbReference>
<dbReference type="AlphaFoldDB" id="A0A8E5ME10"/>
<comment type="similarity">
    <text evidence="1">Belongs to the 5-formyltetrahydrofolate cyclo-ligase family.</text>
</comment>